<keyword evidence="2" id="KW-0812">Transmembrane</keyword>
<name>A0A095CDM5_CRYD2</name>
<feature type="transmembrane region" description="Helical" evidence="2">
    <location>
        <begin position="453"/>
        <end position="475"/>
    </location>
</feature>
<feature type="transmembrane region" description="Helical" evidence="2">
    <location>
        <begin position="481"/>
        <end position="503"/>
    </location>
</feature>
<dbReference type="OMA" id="IWYMLAR"/>
<dbReference type="VEuPathDB" id="FungiDB:CNBG_3412"/>
<protein>
    <recommendedName>
        <fullName evidence="5">Amino acid transporter transmembrane domain-containing protein</fullName>
    </recommendedName>
</protein>
<dbReference type="GeneID" id="88179701"/>
<dbReference type="GO" id="GO:0005774">
    <property type="term" value="C:vacuolar membrane"/>
    <property type="evidence" value="ECO:0007669"/>
    <property type="project" value="TreeGrafter"/>
</dbReference>
<feature type="transmembrane region" description="Helical" evidence="2">
    <location>
        <begin position="574"/>
        <end position="593"/>
    </location>
</feature>
<feature type="region of interest" description="Disordered" evidence="1">
    <location>
        <begin position="1"/>
        <end position="81"/>
    </location>
</feature>
<dbReference type="RefSeq" id="XP_062883381.1">
    <property type="nucleotide sequence ID" value="XM_063027426.1"/>
</dbReference>
<feature type="transmembrane region" description="Helical" evidence="2">
    <location>
        <begin position="180"/>
        <end position="202"/>
    </location>
</feature>
<evidence type="ECO:0000313" key="3">
    <source>
        <dbReference type="EMBL" id="KGB77574.1"/>
    </source>
</evidence>
<dbReference type="EMBL" id="CP025759">
    <property type="protein sequence ID" value="KGB77574.1"/>
    <property type="molecule type" value="Genomic_DNA"/>
</dbReference>
<keyword evidence="2" id="KW-0472">Membrane</keyword>
<feature type="transmembrane region" description="Helical" evidence="2">
    <location>
        <begin position="415"/>
        <end position="433"/>
    </location>
</feature>
<keyword evidence="4" id="KW-1185">Reference proteome</keyword>
<feature type="transmembrane region" description="Helical" evidence="2">
    <location>
        <begin position="135"/>
        <end position="159"/>
    </location>
</feature>
<feature type="transmembrane region" description="Helical" evidence="2">
    <location>
        <begin position="101"/>
        <end position="123"/>
    </location>
</feature>
<feature type="transmembrane region" description="Helical" evidence="2">
    <location>
        <begin position="222"/>
        <end position="241"/>
    </location>
</feature>
<feature type="transmembrane region" description="Helical" evidence="2">
    <location>
        <begin position="253"/>
        <end position="272"/>
    </location>
</feature>
<feature type="compositionally biased region" description="Low complexity" evidence="1">
    <location>
        <begin position="34"/>
        <end position="48"/>
    </location>
</feature>
<feature type="transmembrane region" description="Helical" evidence="2">
    <location>
        <begin position="311"/>
        <end position="330"/>
    </location>
</feature>
<dbReference type="Proteomes" id="UP000029445">
    <property type="component" value="Chromosome 1"/>
</dbReference>
<feature type="transmembrane region" description="Helical" evidence="2">
    <location>
        <begin position="351"/>
        <end position="376"/>
    </location>
</feature>
<organism evidence="3 4">
    <name type="scientific">Cryptococcus deuterogattii (strain R265)</name>
    <name type="common">Cryptococcus gattii VGII (strain R265)</name>
    <dbReference type="NCBI Taxonomy" id="294750"/>
    <lineage>
        <taxon>Eukaryota</taxon>
        <taxon>Fungi</taxon>
        <taxon>Dikarya</taxon>
        <taxon>Basidiomycota</taxon>
        <taxon>Agaricomycotina</taxon>
        <taxon>Tremellomycetes</taxon>
        <taxon>Tremellales</taxon>
        <taxon>Cryptococcaceae</taxon>
        <taxon>Cryptococcus</taxon>
        <taxon>Cryptococcus gattii species complex</taxon>
    </lineage>
</organism>
<gene>
    <name evidence="3" type="ORF">CNBG_3412</name>
</gene>
<dbReference type="HOGENOM" id="CLU_018062_0_0_1"/>
<keyword evidence="2" id="KW-1133">Transmembrane helix</keyword>
<sequence length="599" mass="65422">MPHPHTSIAPYPQPGDSSPHKTQSQDSLALQTHSSSGSESTNSLQLLDNDLDEPDDDVDLDLDDMDLDDEESDARVDDPLVRGRAGRRRGRRYKEETTERGLLELIPSLMLSHPLPLLPLLAILPYNFLPAGVVFFVPVICILALLSVCAHIVIVYLAWYLKVPSFEDVFAKVTDKYGKYGLWGGRIATLVAVLGMLVGWLGTLHPLVQPIMETYFPANAVFSSRVFWTLLLSLTLLPSLLPSRMTRSLHRSPFVLVLLLPIVAFLVIGRTVEIRKASEIVQPGGDQAEGDGAAVASLATDVLGHLAKRRFGLAGGSSAGAGLTTLTIFFSPHVNTLPIHSTLARTKRSSFFMPCLISGAIILILSLPLALVPYYLLPMDMTGAAGKGKEGAISNTTVPSGVFAHLPADDGWVNLARLLMITLTLGSTNMWILRGRDVIVKAMNVDSGDHYKIGRWVGVGWWVVAVGIACIGGWLADKIELIGVLGVLAVGWFLPSLFFIITFHVRSPLSIIFPSRQPPPNPDALPNLSASHNLSRRGHSREDSINDPSTDILLARKERQLQKRRLGRRLWQDLIVYVGIMPVGCITLAWTAGRLVGLW</sequence>
<dbReference type="KEGG" id="cdeu:CNBG_3412"/>
<evidence type="ECO:0000256" key="1">
    <source>
        <dbReference type="SAM" id="MobiDB-lite"/>
    </source>
</evidence>
<evidence type="ECO:0008006" key="5">
    <source>
        <dbReference type="Google" id="ProtNLM"/>
    </source>
</evidence>
<dbReference type="AlphaFoldDB" id="A0A095CDM5"/>
<reference evidence="3 4" key="2">
    <citation type="journal article" date="2018" name="Proc. Natl. Acad. Sci.">
        <title>RNAi is a critical determinant of centromere evolution in closely related fungi.</title>
        <authorList>
            <person name="Yadav V."/>
            <person name="Sun S."/>
            <person name="Billmyre R.B."/>
            <person name="Thimmappa B.C."/>
            <person name="Shea T."/>
            <person name="Lintner R."/>
            <person name="Bakkeren G."/>
            <person name="Cuomo C.A."/>
            <person name="Heitman J."/>
            <person name="Sanyal K."/>
        </authorList>
    </citation>
    <scope>NUCLEOTIDE SEQUENCE [LARGE SCALE GENOMIC DNA]</scope>
    <source>
        <strain evidence="3 4">R265</strain>
    </source>
</reference>
<feature type="compositionally biased region" description="Acidic residues" evidence="1">
    <location>
        <begin position="49"/>
        <end position="72"/>
    </location>
</feature>
<reference evidence="3 4" key="1">
    <citation type="journal article" date="2011" name="MBio">
        <title>Genome variation in Cryptococcus gattii, an emerging pathogen of immunocompetent hosts.</title>
        <authorList>
            <person name="D'Souza C.A."/>
            <person name="Kronstad J.W."/>
            <person name="Taylor G."/>
            <person name="Warren R."/>
            <person name="Yuen M."/>
            <person name="Hu G."/>
            <person name="Jung W.H."/>
            <person name="Sham A."/>
            <person name="Kidd S.E."/>
            <person name="Tangen K."/>
            <person name="Lee N."/>
            <person name="Zeilmaker T."/>
            <person name="Sawkins J."/>
            <person name="McVicker G."/>
            <person name="Shah S."/>
            <person name="Gnerre S."/>
            <person name="Griggs A."/>
            <person name="Zeng Q."/>
            <person name="Bartlett K."/>
            <person name="Li W."/>
            <person name="Wang X."/>
            <person name="Heitman J."/>
            <person name="Stajich J.E."/>
            <person name="Fraser J.A."/>
            <person name="Meyer W."/>
            <person name="Carter D."/>
            <person name="Schein J."/>
            <person name="Krzywinski M."/>
            <person name="Kwon-Chung K.J."/>
            <person name="Varma A."/>
            <person name="Wang J."/>
            <person name="Brunham R."/>
            <person name="Fyfe M."/>
            <person name="Ouellette B.F."/>
            <person name="Siddiqui A."/>
            <person name="Marra M."/>
            <person name="Jones S."/>
            <person name="Holt R."/>
            <person name="Birren B.W."/>
            <person name="Galagan J.E."/>
            <person name="Cuomo C.A."/>
        </authorList>
    </citation>
    <scope>NUCLEOTIDE SEQUENCE [LARGE SCALE GENOMIC DNA]</scope>
    <source>
        <strain evidence="3 4">R265</strain>
    </source>
</reference>
<evidence type="ECO:0000313" key="4">
    <source>
        <dbReference type="Proteomes" id="UP000029445"/>
    </source>
</evidence>
<accession>A0A095CDM5</accession>
<feature type="compositionally biased region" description="Polar residues" evidence="1">
    <location>
        <begin position="20"/>
        <end position="33"/>
    </location>
</feature>
<dbReference type="PANTHER" id="PTHR22950:SF695">
    <property type="entry name" value="AMINO ACID TRANSPORTER TRANSMEMBRANE DOMAIN-CONTAINING PROTEIN"/>
    <property type="match status" value="1"/>
</dbReference>
<evidence type="ECO:0000256" key="2">
    <source>
        <dbReference type="SAM" id="Phobius"/>
    </source>
</evidence>
<dbReference type="PANTHER" id="PTHR22950">
    <property type="entry name" value="AMINO ACID TRANSPORTER"/>
    <property type="match status" value="1"/>
</dbReference>
<dbReference type="GO" id="GO:0015179">
    <property type="term" value="F:L-amino acid transmembrane transporter activity"/>
    <property type="evidence" value="ECO:0007669"/>
    <property type="project" value="TreeGrafter"/>
</dbReference>
<proteinExistence type="predicted"/>
<dbReference type="OrthoDB" id="3360632at2759"/>